<dbReference type="AlphaFoldDB" id="A0A6J4L5M0"/>
<proteinExistence type="predicted"/>
<evidence type="ECO:0008006" key="3">
    <source>
        <dbReference type="Google" id="ProtNLM"/>
    </source>
</evidence>
<gene>
    <name evidence="2" type="ORF">AVDCRST_MAG11-2052</name>
</gene>
<dbReference type="GO" id="GO:0030246">
    <property type="term" value="F:carbohydrate binding"/>
    <property type="evidence" value="ECO:0007669"/>
    <property type="project" value="InterPro"/>
</dbReference>
<protein>
    <recommendedName>
        <fullName evidence="3">TonB-dependent receptor plug domain-containing protein</fullName>
    </recommendedName>
</protein>
<feature type="chain" id="PRO_5026889929" description="TonB-dependent receptor plug domain-containing protein" evidence="1">
    <location>
        <begin position="26"/>
        <end position="246"/>
    </location>
</feature>
<dbReference type="Gene3D" id="2.60.40.1120">
    <property type="entry name" value="Carboxypeptidase-like, regulatory domain"/>
    <property type="match status" value="1"/>
</dbReference>
<dbReference type="Pfam" id="PF13620">
    <property type="entry name" value="CarboxypepD_reg"/>
    <property type="match status" value="1"/>
</dbReference>
<evidence type="ECO:0000256" key="1">
    <source>
        <dbReference type="SAM" id="SignalP"/>
    </source>
</evidence>
<dbReference type="InterPro" id="IPR013784">
    <property type="entry name" value="Carb-bd-like_fold"/>
</dbReference>
<reference evidence="2" key="1">
    <citation type="submission" date="2020-02" db="EMBL/GenBank/DDBJ databases">
        <authorList>
            <person name="Meier V. D."/>
        </authorList>
    </citation>
    <scope>NUCLEOTIDE SEQUENCE</scope>
    <source>
        <strain evidence="2">AVDCRST_MAG11</strain>
    </source>
</reference>
<dbReference type="SUPFAM" id="SSF49452">
    <property type="entry name" value="Starch-binding domain-like"/>
    <property type="match status" value="1"/>
</dbReference>
<accession>A0A6J4L5M0</accession>
<sequence length="246" mass="25519">MTRPAHAPLALLVALLATRALPAQAPSAALFGAVSDQFGQAVVGAEVIVGSGAAARTTRTAPAGAYRVDSLPPGASRVRIRLLGYLPLSATLPVAAGDARERDFTVVRLPTALDPALVQTPDGEYRASDADFTARQAGGAGMYLDRAAIDRLAPTTATDLMRAVKRFRVLAARDGGVRVVSADARDANGCQPRVLVDGFAYTPVDGINDFDPEHIGAIEAYASGETPPPLAPLAGPCGTVVVWLRR</sequence>
<keyword evidence="1" id="KW-0732">Signal</keyword>
<dbReference type="EMBL" id="CADCTU010000483">
    <property type="protein sequence ID" value="CAA9321958.1"/>
    <property type="molecule type" value="Genomic_DNA"/>
</dbReference>
<organism evidence="2">
    <name type="scientific">uncultured Gemmatimonadaceae bacterium</name>
    <dbReference type="NCBI Taxonomy" id="246130"/>
    <lineage>
        <taxon>Bacteria</taxon>
        <taxon>Pseudomonadati</taxon>
        <taxon>Gemmatimonadota</taxon>
        <taxon>Gemmatimonadia</taxon>
        <taxon>Gemmatimonadales</taxon>
        <taxon>Gemmatimonadaceae</taxon>
        <taxon>environmental samples</taxon>
    </lineage>
</organism>
<feature type="signal peptide" evidence="1">
    <location>
        <begin position="1"/>
        <end position="25"/>
    </location>
</feature>
<name>A0A6J4L5M0_9BACT</name>
<evidence type="ECO:0000313" key="2">
    <source>
        <dbReference type="EMBL" id="CAA9321958.1"/>
    </source>
</evidence>